<comment type="caution">
    <text evidence="1">The sequence shown here is derived from an EMBL/GenBank/DDBJ whole genome shotgun (WGS) entry which is preliminary data.</text>
</comment>
<dbReference type="OrthoDB" id="2817417at2759"/>
<reference evidence="1" key="1">
    <citation type="submission" date="2020-11" db="EMBL/GenBank/DDBJ databases">
        <title>Adaptations for nitrogen fixation in a non-lichenized fungal sporocarp promotes dispersal by wood-feeding termites.</title>
        <authorList>
            <consortium name="DOE Joint Genome Institute"/>
            <person name="Koch R.A."/>
            <person name="Yoon G."/>
            <person name="Arayal U."/>
            <person name="Lail K."/>
            <person name="Amirebrahimi M."/>
            <person name="Labutti K."/>
            <person name="Lipzen A."/>
            <person name="Riley R."/>
            <person name="Barry K."/>
            <person name="Henrissat B."/>
            <person name="Grigoriev I.V."/>
            <person name="Herr J.R."/>
            <person name="Aime M.C."/>
        </authorList>
    </citation>
    <scope>NUCLEOTIDE SEQUENCE</scope>
    <source>
        <strain evidence="1">MCA 3950</strain>
    </source>
</reference>
<proteinExistence type="predicted"/>
<keyword evidence="2" id="KW-1185">Reference proteome</keyword>
<dbReference type="Proteomes" id="UP000812287">
    <property type="component" value="Unassembled WGS sequence"/>
</dbReference>
<dbReference type="GeneID" id="66103169"/>
<accession>A0A9P8AZ33</accession>
<name>A0A9P8AZ33_9AGAR</name>
<evidence type="ECO:0008006" key="3">
    <source>
        <dbReference type="Google" id="ProtNLM"/>
    </source>
</evidence>
<organism evidence="1 2">
    <name type="scientific">Guyanagaster necrorhizus</name>
    <dbReference type="NCBI Taxonomy" id="856835"/>
    <lineage>
        <taxon>Eukaryota</taxon>
        <taxon>Fungi</taxon>
        <taxon>Dikarya</taxon>
        <taxon>Basidiomycota</taxon>
        <taxon>Agaricomycotina</taxon>
        <taxon>Agaricomycetes</taxon>
        <taxon>Agaricomycetidae</taxon>
        <taxon>Agaricales</taxon>
        <taxon>Marasmiineae</taxon>
        <taxon>Physalacriaceae</taxon>
        <taxon>Guyanagaster</taxon>
    </lineage>
</organism>
<gene>
    <name evidence="1" type="ORF">BT62DRAFT_432660</name>
</gene>
<evidence type="ECO:0000313" key="1">
    <source>
        <dbReference type="EMBL" id="KAG7451552.1"/>
    </source>
</evidence>
<dbReference type="EMBL" id="MU250525">
    <property type="protein sequence ID" value="KAG7451552.1"/>
    <property type="molecule type" value="Genomic_DNA"/>
</dbReference>
<sequence>MEVSLGACIPPELFPEIIRHVEEREDLEACCLVCHAWCRFAQRYIFHTLDLSYEVECAIWNTQFDAFPKLVPMVEEVILNGSQEYFSSNDNDEDASDPWFMEGPEATHLVSRLTNVRYLSLSDFQDFSSDLCWHLTGFASHVEALNLSDVYLSEPADLCVLLALMPNLHWLALHSVGDWTDYYESGKFLLMQVCVPRAVELKTLMLFDAYERVDLIVWLLGRFFDLRGLETLRISWDVPTNTDIKAHPTRYNLVEKLFIACFTVRHVSFSVCRTNHIDQCLDYFIKAKSFRCFQSLETISFSSGTSTDVDNYHCIDLKNLGVPMKILECLPGLLVYQVIFHLMVGPKTSGDLERSFHTLPWELLDNLLSSPHFPALRRVMFCFCIDDLNWEGDKGEVFPTRDHFMNMVMRHLPRLALKDCLRFDYANVWDRDALKEST</sequence>
<dbReference type="Gene3D" id="3.80.10.10">
    <property type="entry name" value="Ribonuclease Inhibitor"/>
    <property type="match status" value="1"/>
</dbReference>
<dbReference type="SUPFAM" id="SSF52047">
    <property type="entry name" value="RNI-like"/>
    <property type="match status" value="1"/>
</dbReference>
<dbReference type="RefSeq" id="XP_043045052.1">
    <property type="nucleotide sequence ID" value="XM_043180873.1"/>
</dbReference>
<dbReference type="AlphaFoldDB" id="A0A9P8AZ33"/>
<protein>
    <recommendedName>
        <fullName evidence="3">F-box domain-containing protein</fullName>
    </recommendedName>
</protein>
<evidence type="ECO:0000313" key="2">
    <source>
        <dbReference type="Proteomes" id="UP000812287"/>
    </source>
</evidence>
<dbReference type="InterPro" id="IPR032675">
    <property type="entry name" value="LRR_dom_sf"/>
</dbReference>